<dbReference type="EMBL" id="JAINDJ010000005">
    <property type="protein sequence ID" value="KAG9447907.1"/>
    <property type="molecule type" value="Genomic_DNA"/>
</dbReference>
<accession>A0AAV7EGE9</accession>
<protein>
    <recommendedName>
        <fullName evidence="3">Secreted protein</fullName>
    </recommendedName>
</protein>
<keyword evidence="2" id="KW-1185">Reference proteome</keyword>
<comment type="caution">
    <text evidence="1">The sequence shown here is derived from an EMBL/GenBank/DDBJ whole genome shotgun (WGS) entry which is preliminary data.</text>
</comment>
<dbReference type="AlphaFoldDB" id="A0AAV7EGE9"/>
<organism evidence="1 2">
    <name type="scientific">Aristolochia fimbriata</name>
    <name type="common">White veined hardy Dutchman's pipe vine</name>
    <dbReference type="NCBI Taxonomy" id="158543"/>
    <lineage>
        <taxon>Eukaryota</taxon>
        <taxon>Viridiplantae</taxon>
        <taxon>Streptophyta</taxon>
        <taxon>Embryophyta</taxon>
        <taxon>Tracheophyta</taxon>
        <taxon>Spermatophyta</taxon>
        <taxon>Magnoliopsida</taxon>
        <taxon>Magnoliidae</taxon>
        <taxon>Piperales</taxon>
        <taxon>Aristolochiaceae</taxon>
        <taxon>Aristolochia</taxon>
    </lineage>
</organism>
<name>A0AAV7EGE9_ARIFI</name>
<evidence type="ECO:0000313" key="2">
    <source>
        <dbReference type="Proteomes" id="UP000825729"/>
    </source>
</evidence>
<proteinExistence type="predicted"/>
<sequence>MPTFAYKHIQFIIVADLSFSLAVTNTLEARFTIRNHTVNLLISLRKQESPLTKCRGLPLLVLQLKSGRTCSFSGLEEILQFP</sequence>
<reference evidence="1 2" key="1">
    <citation type="submission" date="2021-07" db="EMBL/GenBank/DDBJ databases">
        <title>The Aristolochia fimbriata genome: insights into angiosperm evolution, floral development and chemical biosynthesis.</title>
        <authorList>
            <person name="Jiao Y."/>
        </authorList>
    </citation>
    <scope>NUCLEOTIDE SEQUENCE [LARGE SCALE GENOMIC DNA]</scope>
    <source>
        <strain evidence="1">IBCAS-2021</strain>
        <tissue evidence="1">Leaf</tissue>
    </source>
</reference>
<dbReference type="Proteomes" id="UP000825729">
    <property type="component" value="Unassembled WGS sequence"/>
</dbReference>
<gene>
    <name evidence="1" type="ORF">H6P81_014035</name>
</gene>
<evidence type="ECO:0008006" key="3">
    <source>
        <dbReference type="Google" id="ProtNLM"/>
    </source>
</evidence>
<evidence type="ECO:0000313" key="1">
    <source>
        <dbReference type="EMBL" id="KAG9447907.1"/>
    </source>
</evidence>